<proteinExistence type="predicted"/>
<feature type="transmembrane region" description="Helical" evidence="2">
    <location>
        <begin position="109"/>
        <end position="126"/>
    </location>
</feature>
<organism evidence="3 4">
    <name type="scientific">Brachionus plicatilis</name>
    <name type="common">Marine rotifer</name>
    <name type="synonym">Brachionus muelleri</name>
    <dbReference type="NCBI Taxonomy" id="10195"/>
    <lineage>
        <taxon>Eukaryota</taxon>
        <taxon>Metazoa</taxon>
        <taxon>Spiralia</taxon>
        <taxon>Gnathifera</taxon>
        <taxon>Rotifera</taxon>
        <taxon>Eurotatoria</taxon>
        <taxon>Monogononta</taxon>
        <taxon>Pseudotrocha</taxon>
        <taxon>Ploima</taxon>
        <taxon>Brachionidae</taxon>
        <taxon>Brachionus</taxon>
    </lineage>
</organism>
<dbReference type="OrthoDB" id="10215956at2759"/>
<sequence>MFYQIQQYIYDLRHETYNRDSKDCYMLVSKLSYIGNSTSDRVKTQASLIKSSTEEIVHYDNVNQVLTSEVASVPKKRGRKPKPKNQESNDNKVDVSSSPKKYNLRQRKLIYLTIIIKIKYILFYRIPLFSDACFNTLSRIFGAWSNIDLTIPMGHIIT</sequence>
<evidence type="ECO:0000256" key="1">
    <source>
        <dbReference type="SAM" id="MobiDB-lite"/>
    </source>
</evidence>
<keyword evidence="2" id="KW-0472">Membrane</keyword>
<accession>A0A3M7P8M1</accession>
<keyword evidence="4" id="KW-1185">Reference proteome</keyword>
<reference evidence="3 4" key="1">
    <citation type="journal article" date="2018" name="Sci. Rep.">
        <title>Genomic signatures of local adaptation to the degree of environmental predictability in rotifers.</title>
        <authorList>
            <person name="Franch-Gras L."/>
            <person name="Hahn C."/>
            <person name="Garcia-Roger E.M."/>
            <person name="Carmona M.J."/>
            <person name="Serra M."/>
            <person name="Gomez A."/>
        </authorList>
    </citation>
    <scope>NUCLEOTIDE SEQUENCE [LARGE SCALE GENOMIC DNA]</scope>
    <source>
        <strain evidence="3">HYR1</strain>
    </source>
</reference>
<feature type="compositionally biased region" description="Basic residues" evidence="1">
    <location>
        <begin position="74"/>
        <end position="83"/>
    </location>
</feature>
<evidence type="ECO:0000313" key="4">
    <source>
        <dbReference type="Proteomes" id="UP000276133"/>
    </source>
</evidence>
<feature type="region of interest" description="Disordered" evidence="1">
    <location>
        <begin position="71"/>
        <end position="98"/>
    </location>
</feature>
<evidence type="ECO:0000313" key="3">
    <source>
        <dbReference type="EMBL" id="RMZ95445.1"/>
    </source>
</evidence>
<dbReference type="AlphaFoldDB" id="A0A3M7P8M1"/>
<dbReference type="Proteomes" id="UP000276133">
    <property type="component" value="Unassembled WGS sequence"/>
</dbReference>
<evidence type="ECO:0000256" key="2">
    <source>
        <dbReference type="SAM" id="Phobius"/>
    </source>
</evidence>
<comment type="caution">
    <text evidence="3">The sequence shown here is derived from an EMBL/GenBank/DDBJ whole genome shotgun (WGS) entry which is preliminary data.</text>
</comment>
<name>A0A3M7P8M1_BRAPC</name>
<protein>
    <submittedName>
        <fullName evidence="3">Uncharacterized protein</fullName>
    </submittedName>
</protein>
<feature type="compositionally biased region" description="Basic and acidic residues" evidence="1">
    <location>
        <begin position="84"/>
        <end position="93"/>
    </location>
</feature>
<dbReference type="EMBL" id="REGN01012426">
    <property type="protein sequence ID" value="RMZ95445.1"/>
    <property type="molecule type" value="Genomic_DNA"/>
</dbReference>
<keyword evidence="2" id="KW-1133">Transmembrane helix</keyword>
<gene>
    <name evidence="3" type="ORF">BpHYR1_014607</name>
</gene>
<keyword evidence="2" id="KW-0812">Transmembrane</keyword>